<evidence type="ECO:0000313" key="1">
    <source>
        <dbReference type="EMBL" id="EGD57482.1"/>
    </source>
</evidence>
<organism evidence="1 2">
    <name type="scientific">Novosphingobium nitrogenifigens DSM 19370</name>
    <dbReference type="NCBI Taxonomy" id="983920"/>
    <lineage>
        <taxon>Bacteria</taxon>
        <taxon>Pseudomonadati</taxon>
        <taxon>Pseudomonadota</taxon>
        <taxon>Alphaproteobacteria</taxon>
        <taxon>Sphingomonadales</taxon>
        <taxon>Sphingomonadaceae</taxon>
        <taxon>Novosphingobium</taxon>
    </lineage>
</organism>
<dbReference type="Proteomes" id="UP000004728">
    <property type="component" value="Unassembled WGS sequence"/>
</dbReference>
<comment type="caution">
    <text evidence="1">The sequence shown here is derived from an EMBL/GenBank/DDBJ whole genome shotgun (WGS) entry which is preliminary data.</text>
</comment>
<accession>F1ZD32</accession>
<name>F1ZD32_9SPHN</name>
<keyword evidence="2" id="KW-1185">Reference proteome</keyword>
<protein>
    <submittedName>
        <fullName evidence="1">Uncharacterized protein</fullName>
    </submittedName>
</protein>
<reference evidence="1 2" key="1">
    <citation type="journal article" date="2012" name="J. Bacteriol.">
        <title>Draft Genome Sequence of Novosphingobium nitrogenifigens Y88T.</title>
        <authorList>
            <person name="Strabala T.J."/>
            <person name="Macdonald L."/>
            <person name="Liu V."/>
            <person name="Smit A.M."/>
        </authorList>
    </citation>
    <scope>NUCLEOTIDE SEQUENCE [LARGE SCALE GENOMIC DNA]</scope>
    <source>
        <strain evidence="1 2">DSM 19370</strain>
    </source>
</reference>
<gene>
    <name evidence="1" type="ORF">Y88_3792</name>
</gene>
<proteinExistence type="predicted"/>
<dbReference type="EMBL" id="AEWJ01000065">
    <property type="protein sequence ID" value="EGD57482.1"/>
    <property type="molecule type" value="Genomic_DNA"/>
</dbReference>
<dbReference type="HOGENOM" id="CLU_3330864_0_0_5"/>
<dbReference type="STRING" id="983920.Y88_3792"/>
<dbReference type="AlphaFoldDB" id="F1ZD32"/>
<dbReference type="InParanoid" id="F1ZD32"/>
<sequence length="38" mass="4533">MIHRAKVDFEHSAVRFLVSRRIFLRRLDRDGGKLPIAR</sequence>
<evidence type="ECO:0000313" key="2">
    <source>
        <dbReference type="Proteomes" id="UP000004728"/>
    </source>
</evidence>